<evidence type="ECO:0000313" key="3">
    <source>
        <dbReference type="Proteomes" id="UP000656732"/>
    </source>
</evidence>
<dbReference type="RefSeq" id="WP_189560357.1">
    <property type="nucleotide sequence ID" value="NZ_BMTU01000011.1"/>
</dbReference>
<organism evidence="2 3">
    <name type="scientific">Streptomyces pilosus</name>
    <dbReference type="NCBI Taxonomy" id="28893"/>
    <lineage>
        <taxon>Bacteria</taxon>
        <taxon>Bacillati</taxon>
        <taxon>Actinomycetota</taxon>
        <taxon>Actinomycetes</taxon>
        <taxon>Kitasatosporales</taxon>
        <taxon>Streptomycetaceae</taxon>
        <taxon>Streptomyces</taxon>
    </lineage>
</organism>
<comment type="caution">
    <text evidence="2">The sequence shown here is derived from an EMBL/GenBank/DDBJ whole genome shotgun (WGS) entry which is preliminary data.</text>
</comment>
<proteinExistence type="predicted"/>
<dbReference type="Proteomes" id="UP000656732">
    <property type="component" value="Unassembled WGS sequence"/>
</dbReference>
<dbReference type="AlphaFoldDB" id="A0A918BXF0"/>
<keyword evidence="3" id="KW-1185">Reference proteome</keyword>
<gene>
    <name evidence="2" type="ORF">GCM10010280_51190</name>
</gene>
<reference evidence="2" key="2">
    <citation type="submission" date="2020-09" db="EMBL/GenBank/DDBJ databases">
        <authorList>
            <person name="Sun Q."/>
            <person name="Ohkuma M."/>
        </authorList>
    </citation>
    <scope>NUCLEOTIDE SEQUENCE</scope>
    <source>
        <strain evidence="2">JCM 4403</strain>
    </source>
</reference>
<sequence>MSRPDGASASRPPRTYKIIVNGQERTVSTEKLSFEEVVSLAFDPVPTGPSVLITVSFRHADQKPAEGTITAGNSVKIKNRTVFSVTATDKS</sequence>
<evidence type="ECO:0000313" key="2">
    <source>
        <dbReference type="EMBL" id="GGQ97222.1"/>
    </source>
</evidence>
<dbReference type="InterPro" id="IPR027802">
    <property type="entry name" value="Multi-ubiquitin_dom"/>
</dbReference>
<accession>A0A918BXF0</accession>
<dbReference type="EMBL" id="BMTU01000011">
    <property type="protein sequence ID" value="GGQ97222.1"/>
    <property type="molecule type" value="Genomic_DNA"/>
</dbReference>
<dbReference type="Pfam" id="PF14452">
    <property type="entry name" value="Multi_ubiq"/>
    <property type="match status" value="1"/>
</dbReference>
<reference evidence="2" key="1">
    <citation type="journal article" date="2014" name="Int. J. Syst. Evol. Microbiol.">
        <title>Complete genome sequence of Corynebacterium casei LMG S-19264T (=DSM 44701T), isolated from a smear-ripened cheese.</title>
        <authorList>
            <consortium name="US DOE Joint Genome Institute (JGI-PGF)"/>
            <person name="Walter F."/>
            <person name="Albersmeier A."/>
            <person name="Kalinowski J."/>
            <person name="Ruckert C."/>
        </authorList>
    </citation>
    <scope>NUCLEOTIDE SEQUENCE</scope>
    <source>
        <strain evidence="2">JCM 4403</strain>
    </source>
</reference>
<evidence type="ECO:0000259" key="1">
    <source>
        <dbReference type="Pfam" id="PF14452"/>
    </source>
</evidence>
<protein>
    <recommendedName>
        <fullName evidence="1">Multi-ubiquitin domain-containing protein</fullName>
    </recommendedName>
</protein>
<name>A0A918BXF0_9ACTN</name>
<feature type="domain" description="Multi-ubiquitin" evidence="1">
    <location>
        <begin position="16"/>
        <end position="89"/>
    </location>
</feature>